<feature type="repeat" description="Cell wall-binding" evidence="2">
    <location>
        <begin position="356"/>
        <end position="375"/>
    </location>
</feature>
<dbReference type="Pfam" id="PF12733">
    <property type="entry name" value="Cadherin-like"/>
    <property type="match status" value="1"/>
</dbReference>
<feature type="domain" description="Cadherin-like beta-sandwich-like" evidence="4">
    <location>
        <begin position="197"/>
        <end position="273"/>
    </location>
</feature>
<dbReference type="PROSITE" id="PS51170">
    <property type="entry name" value="CW"/>
    <property type="match status" value="3"/>
</dbReference>
<dbReference type="InterPro" id="IPR025883">
    <property type="entry name" value="Cadherin-like_domain"/>
</dbReference>
<keyword evidence="1" id="KW-0677">Repeat</keyword>
<keyword evidence="3" id="KW-0732">Signal</keyword>
<evidence type="ECO:0000256" key="3">
    <source>
        <dbReference type="SAM" id="SignalP"/>
    </source>
</evidence>
<name>A0A1S9NB56_CLOBE</name>
<evidence type="ECO:0000313" key="5">
    <source>
        <dbReference type="EMBL" id="OOP74776.1"/>
    </source>
</evidence>
<gene>
    <name evidence="5" type="ORF">CBEIBR21_01000</name>
</gene>
<organism evidence="5 6">
    <name type="scientific">Clostridium beijerinckii</name>
    <name type="common">Clostridium MP</name>
    <dbReference type="NCBI Taxonomy" id="1520"/>
    <lineage>
        <taxon>Bacteria</taxon>
        <taxon>Bacillati</taxon>
        <taxon>Bacillota</taxon>
        <taxon>Clostridia</taxon>
        <taxon>Eubacteriales</taxon>
        <taxon>Clostridiaceae</taxon>
        <taxon>Clostridium</taxon>
    </lineage>
</organism>
<feature type="repeat" description="Cell wall-binding" evidence="2">
    <location>
        <begin position="336"/>
        <end position="355"/>
    </location>
</feature>
<dbReference type="InterPro" id="IPR018337">
    <property type="entry name" value="Cell_wall/Cho-bd_repeat"/>
</dbReference>
<feature type="chain" id="PRO_5038442021" evidence="3">
    <location>
        <begin position="22"/>
        <end position="415"/>
    </location>
</feature>
<dbReference type="Pfam" id="PF19127">
    <property type="entry name" value="Choline_bind_3"/>
    <property type="match status" value="2"/>
</dbReference>
<dbReference type="EMBL" id="MWMH01000001">
    <property type="protein sequence ID" value="OOP74776.1"/>
    <property type="molecule type" value="Genomic_DNA"/>
</dbReference>
<dbReference type="SUPFAM" id="SSF69360">
    <property type="entry name" value="Cell wall binding repeat"/>
    <property type="match status" value="1"/>
</dbReference>
<dbReference type="Gene3D" id="2.10.270.20">
    <property type="match status" value="1"/>
</dbReference>
<evidence type="ECO:0000313" key="6">
    <source>
        <dbReference type="Proteomes" id="UP000190959"/>
    </source>
</evidence>
<evidence type="ECO:0000256" key="1">
    <source>
        <dbReference type="ARBA" id="ARBA00022737"/>
    </source>
</evidence>
<evidence type="ECO:0000256" key="2">
    <source>
        <dbReference type="PROSITE-ProRule" id="PRU00591"/>
    </source>
</evidence>
<protein>
    <submittedName>
        <fullName evidence="5">Cell wall-binding protein</fullName>
    </submittedName>
</protein>
<feature type="repeat" description="Cell wall-binding" evidence="2">
    <location>
        <begin position="376"/>
        <end position="396"/>
    </location>
</feature>
<dbReference type="Gene3D" id="2.10.270.10">
    <property type="entry name" value="Cholin Binding"/>
    <property type="match status" value="1"/>
</dbReference>
<feature type="signal peptide" evidence="3">
    <location>
        <begin position="1"/>
        <end position="21"/>
    </location>
</feature>
<dbReference type="RefSeq" id="WP_078114283.1">
    <property type="nucleotide sequence ID" value="NZ_MWMH01000001.1"/>
</dbReference>
<proteinExistence type="predicted"/>
<evidence type="ECO:0000259" key="4">
    <source>
        <dbReference type="Pfam" id="PF12733"/>
    </source>
</evidence>
<reference evidence="5 6" key="1">
    <citation type="submission" date="2017-02" db="EMBL/GenBank/DDBJ databases">
        <title>Genome sequence of Clostridium beijerinckii Br21.</title>
        <authorList>
            <person name="Fonseca B.C."/>
            <person name="Guazzaroni M.E."/>
            <person name="Riano-Pachon D.M."/>
            <person name="Reginatto V."/>
        </authorList>
    </citation>
    <scope>NUCLEOTIDE SEQUENCE [LARGE SCALE GENOMIC DNA]</scope>
    <source>
        <strain evidence="5 6">Br21</strain>
    </source>
</reference>
<sequence>MNKNIKRVIAIVLTIGTISAAAPVSKINLLTTRAYASSSTNDDFTLESLSLDDSDGNNVKLYDDNDYKDRVKDEDVHEDETYYAKTSSRTVSVDISGPDDRFVRVFRDSSDSTKGKEVGDDIQLTDKSVVTDLIIKVYRNDLDGKTVRNNKDDDDKYDLKSTYEVKVRHVDEADSEKTDFDDIYLERLSIAGNTINLSNSITKYTYNVDSNVNTVVIKATPENDNYDVTINGEDADYDDNYKRSVNLEKGQNIIKVEIEHNNKDRVYTLIINRGNVSSSNTNNGSTNTNTNTGSKDVKANQWVQTNGIWQYNDAEGKVVKNSWIQNYYLNSDGNMVTGWLNLNGNWYYFGTDGAKKVGWQQLSGKWYYLDSEGRMQTGWVKDRNGKYYYLNSDGSMAYNTKIGVYRLGADGAWIK</sequence>
<dbReference type="Proteomes" id="UP000190959">
    <property type="component" value="Unassembled WGS sequence"/>
</dbReference>
<comment type="caution">
    <text evidence="5">The sequence shown here is derived from an EMBL/GenBank/DDBJ whole genome shotgun (WGS) entry which is preliminary data.</text>
</comment>
<accession>A0A1S9NB56</accession>
<dbReference type="AlphaFoldDB" id="A0A1S9NB56"/>